<dbReference type="Proteomes" id="UP001233172">
    <property type="component" value="Unassembled WGS sequence"/>
</dbReference>
<protein>
    <submittedName>
        <fullName evidence="1">Uncharacterized protein</fullName>
    </submittedName>
</protein>
<evidence type="ECO:0000313" key="1">
    <source>
        <dbReference type="EMBL" id="KAK0051610.1"/>
    </source>
</evidence>
<accession>A0AAD8BBI2</accession>
<name>A0AAD8BBI2_BIOPF</name>
<organism evidence="1 2">
    <name type="scientific">Biomphalaria pfeifferi</name>
    <name type="common">Bloodfluke planorb</name>
    <name type="synonym">Freshwater snail</name>
    <dbReference type="NCBI Taxonomy" id="112525"/>
    <lineage>
        <taxon>Eukaryota</taxon>
        <taxon>Metazoa</taxon>
        <taxon>Spiralia</taxon>
        <taxon>Lophotrochozoa</taxon>
        <taxon>Mollusca</taxon>
        <taxon>Gastropoda</taxon>
        <taxon>Heterobranchia</taxon>
        <taxon>Euthyneura</taxon>
        <taxon>Panpulmonata</taxon>
        <taxon>Hygrophila</taxon>
        <taxon>Lymnaeoidea</taxon>
        <taxon>Planorbidae</taxon>
        <taxon>Biomphalaria</taxon>
    </lineage>
</organism>
<reference evidence="1" key="2">
    <citation type="submission" date="2023-04" db="EMBL/GenBank/DDBJ databases">
        <authorList>
            <person name="Bu L."/>
            <person name="Lu L."/>
            <person name="Laidemitt M.R."/>
            <person name="Zhang S.M."/>
            <person name="Mutuku M."/>
            <person name="Mkoji G."/>
            <person name="Steinauer M."/>
            <person name="Loker E.S."/>
        </authorList>
    </citation>
    <scope>NUCLEOTIDE SEQUENCE</scope>
    <source>
        <strain evidence="1">KasaAsao</strain>
        <tissue evidence="1">Whole Snail</tissue>
    </source>
</reference>
<proteinExistence type="predicted"/>
<gene>
    <name evidence="1" type="ORF">Bpfe_018999</name>
</gene>
<comment type="caution">
    <text evidence="1">The sequence shown here is derived from an EMBL/GenBank/DDBJ whole genome shotgun (WGS) entry which is preliminary data.</text>
</comment>
<dbReference type="AlphaFoldDB" id="A0AAD8BBI2"/>
<sequence>MRSNLTRRNMKNGNRSVYVPKDRKAFLKKKKIKTKLKQHFVKSVKAKEEKSSIERINFLHGLDRILYHTTLFCQTVVKEQMITCLSFMPRDEFKRRLRQKFREEFKTMRVMNDVIQCAHLGQKPFSCPMSYEAYPDIVQRLDEVMVKTKCPCNDPTSNAYLDPQAKLLAEDNIGGKFKSERERERLENQRKFVQAIQSVEAITAYFLKLQTNTQRD</sequence>
<dbReference type="EMBL" id="JASAOG010000102">
    <property type="protein sequence ID" value="KAK0051610.1"/>
    <property type="molecule type" value="Genomic_DNA"/>
</dbReference>
<reference evidence="1" key="1">
    <citation type="journal article" date="2023" name="PLoS Negl. Trop. Dis.">
        <title>A genome sequence for Biomphalaria pfeifferi, the major vector snail for the human-infecting parasite Schistosoma mansoni.</title>
        <authorList>
            <person name="Bu L."/>
            <person name="Lu L."/>
            <person name="Laidemitt M.R."/>
            <person name="Zhang S.M."/>
            <person name="Mutuku M."/>
            <person name="Mkoji G."/>
            <person name="Steinauer M."/>
            <person name="Loker E.S."/>
        </authorList>
    </citation>
    <scope>NUCLEOTIDE SEQUENCE</scope>
    <source>
        <strain evidence="1">KasaAsao</strain>
    </source>
</reference>
<evidence type="ECO:0000313" key="2">
    <source>
        <dbReference type="Proteomes" id="UP001233172"/>
    </source>
</evidence>
<keyword evidence="2" id="KW-1185">Reference proteome</keyword>